<feature type="region of interest" description="Disordered" evidence="1">
    <location>
        <begin position="160"/>
        <end position="230"/>
    </location>
</feature>
<keyword evidence="3" id="KW-1185">Reference proteome</keyword>
<feature type="region of interest" description="Disordered" evidence="1">
    <location>
        <begin position="17"/>
        <end position="55"/>
    </location>
</feature>
<comment type="caution">
    <text evidence="2">The sequence shown here is derived from an EMBL/GenBank/DDBJ whole genome shotgun (WGS) entry which is preliminary data.</text>
</comment>
<dbReference type="EMBL" id="CM026428">
    <property type="protein sequence ID" value="KAG0566414.1"/>
    <property type="molecule type" value="Genomic_DNA"/>
</dbReference>
<sequence length="230" mass="25167">MCGGGVLEAIDCQRTMGLRSRSRSPRVQRGQTDRGMGLRSRSRSPRVQRGQTDRGNGFMCMSGRRVLDGEDDFTSVPFAYPSHCQSPPGAASEEQCLDEFFPICVNEIPRGREGIGYNRMMPPGNSWEERLGFVRESTDARDADDARHYCGTAATVHIERNCSNSPRPNSSMSVSPATNGRTVSRSPIRGGRSASPDAHGGEQTPAPRENRRSVSPSPEQDMDKDGHSHA</sequence>
<gene>
    <name evidence="2" type="ORF">KC19_7G062100</name>
</gene>
<accession>A0A8T0H7S0</accession>
<feature type="compositionally biased region" description="Low complexity" evidence="1">
    <location>
        <begin position="161"/>
        <end position="176"/>
    </location>
</feature>
<name>A0A8T0H7S0_CERPU</name>
<protein>
    <submittedName>
        <fullName evidence="2">Uncharacterized protein</fullName>
    </submittedName>
</protein>
<feature type="compositionally biased region" description="Basic and acidic residues" evidence="1">
    <location>
        <begin position="221"/>
        <end position="230"/>
    </location>
</feature>
<dbReference type="AlphaFoldDB" id="A0A8T0H7S0"/>
<evidence type="ECO:0000256" key="1">
    <source>
        <dbReference type="SAM" id="MobiDB-lite"/>
    </source>
</evidence>
<proteinExistence type="predicted"/>
<reference evidence="2" key="1">
    <citation type="submission" date="2020-06" db="EMBL/GenBank/DDBJ databases">
        <title>WGS assembly of Ceratodon purpureus strain R40.</title>
        <authorList>
            <person name="Carey S.B."/>
            <person name="Jenkins J."/>
            <person name="Shu S."/>
            <person name="Lovell J.T."/>
            <person name="Sreedasyam A."/>
            <person name="Maumus F."/>
            <person name="Tiley G.P."/>
            <person name="Fernandez-Pozo N."/>
            <person name="Barry K."/>
            <person name="Chen C."/>
            <person name="Wang M."/>
            <person name="Lipzen A."/>
            <person name="Daum C."/>
            <person name="Saski C.A."/>
            <person name="Payton A.C."/>
            <person name="Mcbreen J.C."/>
            <person name="Conrad R.E."/>
            <person name="Kollar L.M."/>
            <person name="Olsson S."/>
            <person name="Huttunen S."/>
            <person name="Landis J.B."/>
            <person name="Wickett N.J."/>
            <person name="Johnson M.G."/>
            <person name="Rensing S.A."/>
            <person name="Grimwood J."/>
            <person name="Schmutz J."/>
            <person name="Mcdaniel S.F."/>
        </authorList>
    </citation>
    <scope>NUCLEOTIDE SEQUENCE</scope>
    <source>
        <strain evidence="2">R40</strain>
    </source>
</reference>
<dbReference type="Proteomes" id="UP000822688">
    <property type="component" value="Chromosome 7"/>
</dbReference>
<evidence type="ECO:0000313" key="2">
    <source>
        <dbReference type="EMBL" id="KAG0566414.1"/>
    </source>
</evidence>
<organism evidence="2 3">
    <name type="scientific">Ceratodon purpureus</name>
    <name type="common">Fire moss</name>
    <name type="synonym">Dicranum purpureum</name>
    <dbReference type="NCBI Taxonomy" id="3225"/>
    <lineage>
        <taxon>Eukaryota</taxon>
        <taxon>Viridiplantae</taxon>
        <taxon>Streptophyta</taxon>
        <taxon>Embryophyta</taxon>
        <taxon>Bryophyta</taxon>
        <taxon>Bryophytina</taxon>
        <taxon>Bryopsida</taxon>
        <taxon>Dicranidae</taxon>
        <taxon>Pseudoditrichales</taxon>
        <taxon>Ditrichaceae</taxon>
        <taxon>Ceratodon</taxon>
    </lineage>
</organism>
<evidence type="ECO:0000313" key="3">
    <source>
        <dbReference type="Proteomes" id="UP000822688"/>
    </source>
</evidence>